<dbReference type="SUPFAM" id="SSF57850">
    <property type="entry name" value="RING/U-box"/>
    <property type="match status" value="1"/>
</dbReference>
<feature type="domain" description="RING-type" evidence="4">
    <location>
        <begin position="271"/>
        <end position="313"/>
    </location>
</feature>
<reference evidence="6" key="1">
    <citation type="submission" date="2016-04" db="EMBL/GenBank/DDBJ databases">
        <title>Comparative genomics of biotechnologically important yeasts.</title>
        <authorList>
            <consortium name="DOE Joint Genome Institute"/>
            <person name="Riley R."/>
            <person name="Haridas S."/>
            <person name="Wolfe K.H."/>
            <person name="Lopes M.R."/>
            <person name="Hittinger C.T."/>
            <person name="Goker M."/>
            <person name="Salamov A."/>
            <person name="Wisecaver J."/>
            <person name="Long T.M."/>
            <person name="Aerts A.L."/>
            <person name="Barry K."/>
            <person name="Choi C."/>
            <person name="Clum A."/>
            <person name="Coughlan A.Y."/>
            <person name="Deshpande S."/>
            <person name="Douglass A.P."/>
            <person name="Hanson S.J."/>
            <person name="Klenk H.-P."/>
            <person name="Labutti K."/>
            <person name="Lapidus A."/>
            <person name="Lindquist E."/>
            <person name="Lipzen A."/>
            <person name="Meier-Kolthoff J.P."/>
            <person name="Ohm R.A."/>
            <person name="Otillar R.P."/>
            <person name="Pangilinan J."/>
            <person name="Peng Y."/>
            <person name="Rokas A."/>
            <person name="Rosa C.A."/>
            <person name="Scheuner C."/>
            <person name="Sibirny A.A."/>
            <person name="Slot J.C."/>
            <person name="Stielow J.B."/>
            <person name="Sun H."/>
            <person name="Kurtzman C.P."/>
            <person name="Blackwell M."/>
            <person name="Grigoriev I.V."/>
            <person name="Jeffries T.W."/>
        </authorList>
    </citation>
    <scope>NUCLEOTIDE SEQUENCE [LARGE SCALE GENOMIC DNA]</scope>
    <source>
        <strain evidence="6">NRRL YB-2248</strain>
    </source>
</reference>
<organism evidence="5 6">
    <name type="scientific">[Candida] arabinofermentans NRRL YB-2248</name>
    <dbReference type="NCBI Taxonomy" id="983967"/>
    <lineage>
        <taxon>Eukaryota</taxon>
        <taxon>Fungi</taxon>
        <taxon>Dikarya</taxon>
        <taxon>Ascomycota</taxon>
        <taxon>Saccharomycotina</taxon>
        <taxon>Pichiomycetes</taxon>
        <taxon>Pichiales</taxon>
        <taxon>Pichiaceae</taxon>
        <taxon>Ogataea</taxon>
        <taxon>Ogataea/Candida clade</taxon>
    </lineage>
</organism>
<dbReference type="PANTHER" id="PTHR22765:SF416">
    <property type="entry name" value="E3 UBIQUITIN-PROTEIN LIGASE GODZILLA"/>
    <property type="match status" value="1"/>
</dbReference>
<dbReference type="GO" id="GO:0061630">
    <property type="term" value="F:ubiquitin protein ligase activity"/>
    <property type="evidence" value="ECO:0007669"/>
    <property type="project" value="TreeGrafter"/>
</dbReference>
<feature type="compositionally biased region" description="Polar residues" evidence="2">
    <location>
        <begin position="323"/>
        <end position="332"/>
    </location>
</feature>
<dbReference type="SMART" id="SM00184">
    <property type="entry name" value="RING"/>
    <property type="match status" value="1"/>
</dbReference>
<evidence type="ECO:0000259" key="4">
    <source>
        <dbReference type="PROSITE" id="PS50089"/>
    </source>
</evidence>
<dbReference type="STRING" id="983967.A0A1E4T919"/>
<keyword evidence="1" id="KW-0479">Metal-binding</keyword>
<dbReference type="Pfam" id="PF13639">
    <property type="entry name" value="zf-RING_2"/>
    <property type="match status" value="1"/>
</dbReference>
<feature type="compositionally biased region" description="Polar residues" evidence="2">
    <location>
        <begin position="417"/>
        <end position="432"/>
    </location>
</feature>
<name>A0A1E4T919_9ASCO</name>
<dbReference type="OrthoDB" id="8062037at2759"/>
<keyword evidence="3" id="KW-1133">Transmembrane helix</keyword>
<evidence type="ECO:0000256" key="2">
    <source>
        <dbReference type="SAM" id="MobiDB-lite"/>
    </source>
</evidence>
<dbReference type="GO" id="GO:0008270">
    <property type="term" value="F:zinc ion binding"/>
    <property type="evidence" value="ECO:0007669"/>
    <property type="project" value="UniProtKB-KW"/>
</dbReference>
<dbReference type="PANTHER" id="PTHR22765">
    <property type="entry name" value="RING FINGER AND PROTEASE ASSOCIATED DOMAIN-CONTAINING"/>
    <property type="match status" value="1"/>
</dbReference>
<feature type="region of interest" description="Disordered" evidence="2">
    <location>
        <begin position="173"/>
        <end position="204"/>
    </location>
</feature>
<feature type="transmembrane region" description="Helical" evidence="3">
    <location>
        <begin position="41"/>
        <end position="62"/>
    </location>
</feature>
<evidence type="ECO:0000256" key="1">
    <source>
        <dbReference type="PROSITE-ProRule" id="PRU00175"/>
    </source>
</evidence>
<evidence type="ECO:0000256" key="3">
    <source>
        <dbReference type="SAM" id="Phobius"/>
    </source>
</evidence>
<dbReference type="GO" id="GO:0005737">
    <property type="term" value="C:cytoplasm"/>
    <property type="evidence" value="ECO:0007669"/>
    <property type="project" value="TreeGrafter"/>
</dbReference>
<sequence>MSATVTSTESFTVTAPSSSSTVISSQGSGGSSFLGSKPSTVLFFIALSVGVIIAVLFIFFTFRYLVRSRFGLYIPAPQYARNPFYIGPTGRASMNGIVPYFENDTTLYFMGNNRSVVRGRRAAERNYSRKRKLTAEEVDDLFPLKTYANWLNGGREELINRNEGILVYGEDEINDDTPRATQGENINENGNDRTSSEDEITTKSASAANEVDLGEAKKSDLTCEVIELVETSKSTGTSNVEVEGSDSIQPIKTTNAVIDATNDPHFTSGVCAICLDNLENEDDVRGLICGHVFHSECVDPWLINRRGCCPMCKRDYYMRDSQGRSTNGNRAQGSRDLDSIFDNSGSDNLELFFPRSTRFKAQTLLACLLLVRSGQYNPVDEQGTANTSPEEDNNNPDSNSPATPAPRVPTLPLPGTQPITITTTEAESSQRMTPDDYSSPPMPDMSLLSASIKEIVDERPFHPSDLINIDKYAYKMSFLMCKWYMKPVWRIMGISKLDIYYHYVVLYYERKRAIRLNRGDVEGDAVLDSAVDDVDDNGPTADEAGITESQRRERNVTPGWAFVDLRYH</sequence>
<feature type="region of interest" description="Disordered" evidence="2">
    <location>
        <begin position="530"/>
        <end position="553"/>
    </location>
</feature>
<keyword evidence="6" id="KW-1185">Reference proteome</keyword>
<dbReference type="GO" id="GO:0006511">
    <property type="term" value="P:ubiquitin-dependent protein catabolic process"/>
    <property type="evidence" value="ECO:0007669"/>
    <property type="project" value="TreeGrafter"/>
</dbReference>
<gene>
    <name evidence="5" type="ORF">CANARDRAFT_26306</name>
</gene>
<dbReference type="InterPro" id="IPR051826">
    <property type="entry name" value="E3_ubiquitin-ligase_domain"/>
</dbReference>
<keyword evidence="3" id="KW-0472">Membrane</keyword>
<proteinExistence type="predicted"/>
<protein>
    <recommendedName>
        <fullName evidence="4">RING-type domain-containing protein</fullName>
    </recommendedName>
</protein>
<accession>A0A1E4T919</accession>
<dbReference type="InterPro" id="IPR001841">
    <property type="entry name" value="Znf_RING"/>
</dbReference>
<keyword evidence="1" id="KW-0862">Zinc</keyword>
<evidence type="ECO:0000313" key="6">
    <source>
        <dbReference type="Proteomes" id="UP000094801"/>
    </source>
</evidence>
<evidence type="ECO:0000313" key="5">
    <source>
        <dbReference type="EMBL" id="ODV88148.1"/>
    </source>
</evidence>
<dbReference type="EMBL" id="KV453847">
    <property type="protein sequence ID" value="ODV88148.1"/>
    <property type="molecule type" value="Genomic_DNA"/>
</dbReference>
<dbReference type="Gene3D" id="3.30.40.10">
    <property type="entry name" value="Zinc/RING finger domain, C3HC4 (zinc finger)"/>
    <property type="match status" value="1"/>
</dbReference>
<dbReference type="CDD" id="cd16473">
    <property type="entry name" value="RING-H2_RNF103"/>
    <property type="match status" value="1"/>
</dbReference>
<feature type="compositionally biased region" description="Polar residues" evidence="2">
    <location>
        <begin position="179"/>
        <end position="189"/>
    </location>
</feature>
<dbReference type="Proteomes" id="UP000094801">
    <property type="component" value="Unassembled WGS sequence"/>
</dbReference>
<dbReference type="AlphaFoldDB" id="A0A1E4T919"/>
<dbReference type="PROSITE" id="PS50089">
    <property type="entry name" value="ZF_RING_2"/>
    <property type="match status" value="1"/>
</dbReference>
<feature type="region of interest" description="Disordered" evidence="2">
    <location>
        <begin position="320"/>
        <end position="339"/>
    </location>
</feature>
<feature type="region of interest" description="Disordered" evidence="2">
    <location>
        <begin position="379"/>
        <end position="441"/>
    </location>
</feature>
<feature type="compositionally biased region" description="Pro residues" evidence="2">
    <location>
        <begin position="403"/>
        <end position="412"/>
    </location>
</feature>
<keyword evidence="3" id="KW-0812">Transmembrane</keyword>
<dbReference type="InterPro" id="IPR013083">
    <property type="entry name" value="Znf_RING/FYVE/PHD"/>
</dbReference>
<keyword evidence="1" id="KW-0863">Zinc-finger</keyword>